<keyword evidence="5" id="KW-0413">Isomerase</keyword>
<dbReference type="PROSITE" id="PS00925">
    <property type="entry name" value="OLEEI"/>
    <property type="match status" value="1"/>
</dbReference>
<dbReference type="AlphaFoldDB" id="A0A834X8I9"/>
<evidence type="ECO:0000256" key="1">
    <source>
        <dbReference type="ARBA" id="ARBA00006717"/>
    </source>
</evidence>
<keyword evidence="9" id="KW-0732">Signal</keyword>
<evidence type="ECO:0000256" key="9">
    <source>
        <dbReference type="SAM" id="SignalP"/>
    </source>
</evidence>
<organism evidence="10 11">
    <name type="scientific">Senna tora</name>
    <dbReference type="NCBI Taxonomy" id="362788"/>
    <lineage>
        <taxon>Eukaryota</taxon>
        <taxon>Viridiplantae</taxon>
        <taxon>Streptophyta</taxon>
        <taxon>Embryophyta</taxon>
        <taxon>Tracheophyta</taxon>
        <taxon>Spermatophyta</taxon>
        <taxon>Magnoliopsida</taxon>
        <taxon>eudicotyledons</taxon>
        <taxon>Gunneridae</taxon>
        <taxon>Pentapetalae</taxon>
        <taxon>rosids</taxon>
        <taxon>fabids</taxon>
        <taxon>Fabales</taxon>
        <taxon>Fabaceae</taxon>
        <taxon>Caesalpinioideae</taxon>
        <taxon>Cassia clade</taxon>
        <taxon>Senna</taxon>
    </lineage>
</organism>
<dbReference type="HAMAP" id="MF_01039">
    <property type="entry name" value="PGAM_GpmA"/>
    <property type="match status" value="1"/>
</dbReference>
<protein>
    <recommendedName>
        <fullName evidence="3">phosphoglycerate mutase (2,3-diphosphoglycerate-dependent)</fullName>
        <ecNumber evidence="3">5.4.2.11</ecNumber>
    </recommendedName>
</protein>
<dbReference type="PROSITE" id="PS00175">
    <property type="entry name" value="PG_MUTASE"/>
    <property type="match status" value="1"/>
</dbReference>
<comment type="similarity">
    <text evidence="1">Belongs to the phosphoglycerate mutase family. BPG-dependent PGAM subfamily.</text>
</comment>
<dbReference type="SMART" id="SM00855">
    <property type="entry name" value="PGAM"/>
    <property type="match status" value="1"/>
</dbReference>
<evidence type="ECO:0000256" key="6">
    <source>
        <dbReference type="PIRSR" id="PIRSR613078-1"/>
    </source>
</evidence>
<dbReference type="InterPro" id="IPR029033">
    <property type="entry name" value="His_PPase_superfam"/>
</dbReference>
<feature type="binding site" evidence="7">
    <location>
        <begin position="248"/>
        <end position="249"/>
    </location>
    <ligand>
        <name>substrate</name>
    </ligand>
</feature>
<evidence type="ECO:0000256" key="3">
    <source>
        <dbReference type="ARBA" id="ARBA00012028"/>
    </source>
</evidence>
<dbReference type="EC" id="5.4.2.11" evidence="3"/>
<evidence type="ECO:0000256" key="5">
    <source>
        <dbReference type="ARBA" id="ARBA00023235"/>
    </source>
</evidence>
<dbReference type="SUPFAM" id="SSF53254">
    <property type="entry name" value="Phosphoglycerate mutase-like"/>
    <property type="match status" value="1"/>
</dbReference>
<evidence type="ECO:0000256" key="8">
    <source>
        <dbReference type="PIRSR" id="PIRSR613078-3"/>
    </source>
</evidence>
<dbReference type="CDD" id="cd07067">
    <property type="entry name" value="HP_PGM_like"/>
    <property type="match status" value="1"/>
</dbReference>
<evidence type="ECO:0000256" key="7">
    <source>
        <dbReference type="PIRSR" id="PIRSR613078-2"/>
    </source>
</evidence>
<dbReference type="InterPro" id="IPR001345">
    <property type="entry name" value="PG/BPGM_mutase_AS"/>
</dbReference>
<name>A0A834X8I9_9FABA</name>
<feature type="binding site" evidence="7">
    <location>
        <begin position="366"/>
        <end position="367"/>
    </location>
    <ligand>
        <name>substrate</name>
    </ligand>
</feature>
<dbReference type="InterPro" id="IPR005952">
    <property type="entry name" value="Phosphogly_mut1"/>
</dbReference>
<feature type="site" description="Transition state stabilizer" evidence="8">
    <location>
        <position position="409"/>
    </location>
</feature>
<dbReference type="InterPro" id="IPR013078">
    <property type="entry name" value="His_Pase_superF_clade-1"/>
</dbReference>
<sequence>MGNRGLLLVALCFCIVGSVISSEGGQVAKPFRVQGRVYCDNCRAGFETNITTYISGAKVRVVCKNRTSLAGVFSVEGETDSSGTYDIVVEHDHDDEICEVLFVSSPVLDCKTPDPGRNKSSIVLTRSNNGILNNLHYANSLGCFKDSVGPGLHGWGIDASGNSIQLGNFSVKFLSSHFGGNTGLFRQKVHTSSQHKLHPIHGSISYSSATDPTSLNNSVDISQDSSNETALILIRHGESLWNEKNLFTGCVDVPLTKRGVEEAIEAGKRISYIPVDVIFTSTLIRAQMTAMLAMTQHCHKKVPIIIHNESEQAKTWTQVFSEKTKKQSIPVITSWQLNERMYGELQGLNKQETAERYGKEKVHEWRRSYDIPPPSGESLEMCSHRAVAYFKDCIEPQLKAGRHVMVAAHGNSLRSIIMYLDRLSSQEVISLELSTGIPLLYIFKDGNFIKRGSPVGLTEAGVYAYTKLNKRAMLFEEYGLVCMRLSIGDNMTLSSIYDDLCSFLVDYLKKDEIVTCEGFLGALLLLVFDCQLLGCQEFRPPLKFVLPRPRNWPPPRGGNGGRYAPEFYETTLDGGLKFGAGGRVCATLAEIFSMAPRMASKRASCVKRRDSTSVMDNTSLFIEKEVTKPS</sequence>
<feature type="binding site" evidence="7">
    <location>
        <begin position="339"/>
        <end position="342"/>
    </location>
    <ligand>
        <name>substrate</name>
    </ligand>
</feature>
<dbReference type="NCBIfam" id="NF002217">
    <property type="entry name" value="PRK01112.1"/>
    <property type="match status" value="1"/>
</dbReference>
<feature type="binding site" evidence="7">
    <location>
        <begin position="235"/>
        <end position="242"/>
    </location>
    <ligand>
        <name>substrate</name>
    </ligand>
</feature>
<feature type="active site" description="Proton donor/acceptor" evidence="6">
    <location>
        <position position="339"/>
    </location>
</feature>
<feature type="binding site" evidence="7">
    <location>
        <begin position="410"/>
        <end position="411"/>
    </location>
    <ligand>
        <name>substrate</name>
    </ligand>
</feature>
<feature type="binding site" evidence="7">
    <location>
        <position position="285"/>
    </location>
    <ligand>
        <name>substrate</name>
    </ligand>
</feature>
<dbReference type="InterPro" id="IPR006040">
    <property type="entry name" value="Allergen_Ole_e_I_CS"/>
</dbReference>
<evidence type="ECO:0000256" key="4">
    <source>
        <dbReference type="ARBA" id="ARBA00023152"/>
    </source>
</evidence>
<feature type="binding site" evidence="7">
    <location>
        <position position="350"/>
    </location>
    <ligand>
        <name>substrate</name>
    </ligand>
</feature>
<evidence type="ECO:0000256" key="2">
    <source>
        <dbReference type="ARBA" id="ARBA00010049"/>
    </source>
</evidence>
<evidence type="ECO:0000313" key="10">
    <source>
        <dbReference type="EMBL" id="KAF7839975.1"/>
    </source>
</evidence>
<gene>
    <name evidence="10" type="ORF">G2W53_008457</name>
</gene>
<dbReference type="Pfam" id="PF00300">
    <property type="entry name" value="His_Phos_1"/>
    <property type="match status" value="2"/>
</dbReference>
<proteinExistence type="inferred from homology"/>
<keyword evidence="11" id="KW-1185">Reference proteome</keyword>
<feature type="chain" id="PRO_5032728061" description="phosphoglycerate mutase (2,3-diphosphoglycerate-dependent)" evidence="9">
    <location>
        <begin position="22"/>
        <end position="630"/>
    </location>
</feature>
<feature type="signal peptide" evidence="9">
    <location>
        <begin position="1"/>
        <end position="21"/>
    </location>
</feature>
<comment type="caution">
    <text evidence="10">The sequence shown here is derived from an EMBL/GenBank/DDBJ whole genome shotgun (WGS) entry which is preliminary data.</text>
</comment>
<dbReference type="EMBL" id="JAAIUW010000003">
    <property type="protein sequence ID" value="KAF7839975.1"/>
    <property type="molecule type" value="Genomic_DNA"/>
</dbReference>
<dbReference type="GO" id="GO:0005615">
    <property type="term" value="C:extracellular space"/>
    <property type="evidence" value="ECO:0007669"/>
    <property type="project" value="InterPro"/>
</dbReference>
<keyword evidence="4" id="KW-0324">Glycolysis</keyword>
<comment type="similarity">
    <text evidence="2">Belongs to the Ole e I family.</text>
</comment>
<dbReference type="PANTHER" id="PTHR11931">
    <property type="entry name" value="PHOSPHOGLYCERATE MUTASE"/>
    <property type="match status" value="1"/>
</dbReference>
<dbReference type="Proteomes" id="UP000634136">
    <property type="component" value="Unassembled WGS sequence"/>
</dbReference>
<dbReference type="GO" id="GO:0004619">
    <property type="term" value="F:phosphoglycerate mutase activity"/>
    <property type="evidence" value="ECO:0007669"/>
    <property type="project" value="UniProtKB-EC"/>
</dbReference>
<dbReference type="OrthoDB" id="354304at2759"/>
<dbReference type="GO" id="GO:0006096">
    <property type="term" value="P:glycolytic process"/>
    <property type="evidence" value="ECO:0007669"/>
    <property type="project" value="UniProtKB-KW"/>
</dbReference>
<dbReference type="Gene3D" id="3.40.50.1240">
    <property type="entry name" value="Phosphoglycerate mutase-like"/>
    <property type="match status" value="1"/>
</dbReference>
<accession>A0A834X8I9</accession>
<evidence type="ECO:0000313" key="11">
    <source>
        <dbReference type="Proteomes" id="UP000634136"/>
    </source>
</evidence>
<dbReference type="Pfam" id="PF01190">
    <property type="entry name" value="Pollen_Ole_e_1"/>
    <property type="match status" value="1"/>
</dbReference>
<reference evidence="10" key="1">
    <citation type="submission" date="2020-09" db="EMBL/GenBank/DDBJ databases">
        <title>Genome-Enabled Discovery of Anthraquinone Biosynthesis in Senna tora.</title>
        <authorList>
            <person name="Kang S.-H."/>
            <person name="Pandey R.P."/>
            <person name="Lee C.-M."/>
            <person name="Sim J.-S."/>
            <person name="Jeong J.-T."/>
            <person name="Choi B.-S."/>
            <person name="Jung M."/>
            <person name="Ginzburg D."/>
            <person name="Zhao K."/>
            <person name="Won S.Y."/>
            <person name="Oh T.-J."/>
            <person name="Yu Y."/>
            <person name="Kim N.-H."/>
            <person name="Lee O.R."/>
            <person name="Lee T.-H."/>
            <person name="Bashyal P."/>
            <person name="Kim T.-S."/>
            <person name="Lee W.-H."/>
            <person name="Kawkins C."/>
            <person name="Kim C.-K."/>
            <person name="Kim J.S."/>
            <person name="Ahn B.O."/>
            <person name="Rhee S.Y."/>
            <person name="Sohng J.K."/>
        </authorList>
    </citation>
    <scope>NUCLEOTIDE SEQUENCE</scope>
    <source>
        <tissue evidence="10">Leaf</tissue>
    </source>
</reference>
<feature type="active site" description="Tele-phosphohistidine intermediate" evidence="6">
    <location>
        <position position="236"/>
    </location>
</feature>